<evidence type="ECO:0000313" key="2">
    <source>
        <dbReference type="Proteomes" id="UP000253529"/>
    </source>
</evidence>
<accession>A0A366FMU5</accession>
<dbReference type="RefSeq" id="WP_170153106.1">
    <property type="nucleotide sequence ID" value="NZ_QNRK01000007.1"/>
</dbReference>
<proteinExistence type="predicted"/>
<comment type="caution">
    <text evidence="1">The sequence shown here is derived from an EMBL/GenBank/DDBJ whole genome shotgun (WGS) entry which is preliminary data.</text>
</comment>
<dbReference type="EMBL" id="QNRK01000007">
    <property type="protein sequence ID" value="RBP15891.1"/>
    <property type="molecule type" value="Genomic_DNA"/>
</dbReference>
<reference evidence="1 2" key="1">
    <citation type="submission" date="2018-06" db="EMBL/GenBank/DDBJ databases">
        <title>Genomic Encyclopedia of Type Strains, Phase IV (KMG-IV): sequencing the most valuable type-strain genomes for metagenomic binning, comparative biology and taxonomic classification.</title>
        <authorList>
            <person name="Goeker M."/>
        </authorList>
    </citation>
    <scope>NUCLEOTIDE SEQUENCE [LARGE SCALE GENOMIC DNA]</scope>
    <source>
        <strain evidence="1 2">DSM 24875</strain>
    </source>
</reference>
<evidence type="ECO:0000313" key="1">
    <source>
        <dbReference type="EMBL" id="RBP15891.1"/>
    </source>
</evidence>
<gene>
    <name evidence="1" type="ORF">DFR50_107161</name>
</gene>
<dbReference type="AlphaFoldDB" id="A0A366FMU5"/>
<organism evidence="1 2">
    <name type="scientific">Roseiarcus fermentans</name>
    <dbReference type="NCBI Taxonomy" id="1473586"/>
    <lineage>
        <taxon>Bacteria</taxon>
        <taxon>Pseudomonadati</taxon>
        <taxon>Pseudomonadota</taxon>
        <taxon>Alphaproteobacteria</taxon>
        <taxon>Hyphomicrobiales</taxon>
        <taxon>Roseiarcaceae</taxon>
        <taxon>Roseiarcus</taxon>
    </lineage>
</organism>
<dbReference type="Proteomes" id="UP000253529">
    <property type="component" value="Unassembled WGS sequence"/>
</dbReference>
<protein>
    <submittedName>
        <fullName evidence="1">Uncharacterized protein</fullName>
    </submittedName>
</protein>
<keyword evidence="2" id="KW-1185">Reference proteome</keyword>
<name>A0A366FMU5_9HYPH</name>
<sequence>MLHGVPAADFSADELLYLPRNARTHRLYGMSPVEQVALTVNIALRSEAATLALSNE</sequence>